<dbReference type="PANTHER" id="PTHR10098">
    <property type="entry name" value="RAPSYN-RELATED"/>
    <property type="match status" value="1"/>
</dbReference>
<evidence type="ECO:0000313" key="2">
    <source>
        <dbReference type="EMBL" id="SEQ59419.1"/>
    </source>
</evidence>
<dbReference type="Pfam" id="PF12770">
    <property type="entry name" value="CHAT"/>
    <property type="match status" value="1"/>
</dbReference>
<accession>A0A1H9HAN5</accession>
<dbReference type="InParanoid" id="A0A1H9HAN5"/>
<dbReference type="InterPro" id="IPR011990">
    <property type="entry name" value="TPR-like_helical_dom_sf"/>
</dbReference>
<sequence length="961" mass="108043">MIIQMILLFFLQLVIKANDMANVLIRISTILCVLLTVAACQTEEKVTQSKVTLCKYEEGPVLKRALSYKNKKEKAKLLALRDSLFREENALAVEKAYLSYRVGQLYDVPGGRSRAIRQYSEALGQFLAADTVVLDRVIQMYFNIANNYFKLGIRDSSNIFANKGLDFIYSKELCDGDAAKAVYLYRTVGVNLRDVGDFAGSFTFFEKGAEICRTDTPRDRYCGQLMDGYAYALLELDRLEESKKIIKEGERYIANIDTMNYWDSKALVDIYETYFAIADKEGELKGAEVEVRKGLRLNIVLDSQSLSTGHSYNNLGRILIRGGEYKKGEAYLRKALSLYRLNEHYTDQGTCYENFSKSSLFQGDTLAALGYLDSAATAYHGFPESPSLAFALDKQQLKDPIFSQAELMSTLHLSRPDAFPLESVIESVARVDSIIGFLRYGVRSELSKRQAIAELRALYDGLINFSYQQWQKTGDEKYQQLGISYLERGKAQILQERQRRTLNEEDGQNTESLQEVRDLRENIYALKGRLRKTKDVKTRREIGEKINRQELQMYKKQEEIYQSKTSVYEYDGQFIGLEGISKTLEADEIVLDYFLGDETGYVALATKEGVEIKRLPLLTDSLVGMVKRLGTCLAAPGEGRKWSNDRPWREGKEKERLNLSFRLYESLVASVLPNHSDYQRITIIPDGILAFLPFGALLTEEVPAERPASGDKLPYLLVSHTVNYEFSAGIWRDRLESAYTGGTKALVIAPVQEKGRSIEMAPSGKEISLAALGYVAQEVDAVEKHIRSDVWRGPEACELVEKAEFGSYGVVHFSGHGEVFPDNISQSFLVLDLPEKGVYCLLRLPDLEAKKLNVDLLVLSACRTGEGELAQEEGVISLSRAGAIAGARSVVSSLWVANQASKAELFDRFYEQLAAGDRRDEALRGAKLHFLGSGEGFEHPYYWAAFLNTGSSKVLEASFVQ</sequence>
<dbReference type="PANTHER" id="PTHR10098:SF112">
    <property type="entry name" value="SLR0380 PROTEIN"/>
    <property type="match status" value="1"/>
</dbReference>
<reference evidence="3" key="1">
    <citation type="submission" date="2016-10" db="EMBL/GenBank/DDBJ databases">
        <authorList>
            <person name="Varghese N."/>
            <person name="Submissions S."/>
        </authorList>
    </citation>
    <scope>NUCLEOTIDE SEQUENCE [LARGE SCALE GENOMIC DNA]</scope>
    <source>
        <strain evidence="3">DSM 24740</strain>
    </source>
</reference>
<name>A0A1H9HAN5_9BACT</name>
<evidence type="ECO:0000313" key="3">
    <source>
        <dbReference type="Proteomes" id="UP000199021"/>
    </source>
</evidence>
<organism evidence="2 3">
    <name type="scientific">Neolewinella agarilytica</name>
    <dbReference type="NCBI Taxonomy" id="478744"/>
    <lineage>
        <taxon>Bacteria</taxon>
        <taxon>Pseudomonadati</taxon>
        <taxon>Bacteroidota</taxon>
        <taxon>Saprospiria</taxon>
        <taxon>Saprospirales</taxon>
        <taxon>Lewinellaceae</taxon>
        <taxon>Neolewinella</taxon>
    </lineage>
</organism>
<dbReference type="EMBL" id="FOFB01000012">
    <property type="protein sequence ID" value="SEQ59419.1"/>
    <property type="molecule type" value="Genomic_DNA"/>
</dbReference>
<dbReference type="Proteomes" id="UP000199021">
    <property type="component" value="Unassembled WGS sequence"/>
</dbReference>
<proteinExistence type="predicted"/>
<dbReference type="Gene3D" id="1.25.40.10">
    <property type="entry name" value="Tetratricopeptide repeat domain"/>
    <property type="match status" value="1"/>
</dbReference>
<dbReference type="InterPro" id="IPR024983">
    <property type="entry name" value="CHAT_dom"/>
</dbReference>
<feature type="domain" description="CHAT" evidence="1">
    <location>
        <begin position="662"/>
        <end position="950"/>
    </location>
</feature>
<gene>
    <name evidence="2" type="ORF">SAMN05444359_11285</name>
</gene>
<protein>
    <submittedName>
        <fullName evidence="2">CHAT domain-containing protein</fullName>
    </submittedName>
</protein>
<dbReference type="SUPFAM" id="SSF48452">
    <property type="entry name" value="TPR-like"/>
    <property type="match status" value="1"/>
</dbReference>
<keyword evidence="3" id="KW-1185">Reference proteome</keyword>
<dbReference type="Pfam" id="PF13374">
    <property type="entry name" value="TPR_10"/>
    <property type="match status" value="1"/>
</dbReference>
<dbReference type="AlphaFoldDB" id="A0A1H9HAN5"/>
<dbReference type="STRING" id="478744.SAMN05444359_11285"/>
<evidence type="ECO:0000259" key="1">
    <source>
        <dbReference type="Pfam" id="PF12770"/>
    </source>
</evidence>